<dbReference type="GO" id="GO:0005524">
    <property type="term" value="F:ATP binding"/>
    <property type="evidence" value="ECO:0007669"/>
    <property type="project" value="UniProtKB-KW"/>
</dbReference>
<dbReference type="SUPFAM" id="SSF52058">
    <property type="entry name" value="L domain-like"/>
    <property type="match status" value="2"/>
</dbReference>
<organism evidence="10 11">
    <name type="scientific">Gossypium mustelinum</name>
    <name type="common">Cotton</name>
    <name type="synonym">Gossypium caicoense</name>
    <dbReference type="NCBI Taxonomy" id="34275"/>
    <lineage>
        <taxon>Eukaryota</taxon>
        <taxon>Viridiplantae</taxon>
        <taxon>Streptophyta</taxon>
        <taxon>Embryophyta</taxon>
        <taxon>Tracheophyta</taxon>
        <taxon>Spermatophyta</taxon>
        <taxon>Magnoliopsida</taxon>
        <taxon>eudicotyledons</taxon>
        <taxon>Gunneridae</taxon>
        <taxon>Pentapetalae</taxon>
        <taxon>rosids</taxon>
        <taxon>malvids</taxon>
        <taxon>Malvales</taxon>
        <taxon>Malvaceae</taxon>
        <taxon>Malvoideae</taxon>
        <taxon>Gossypium</taxon>
    </lineage>
</organism>
<evidence type="ECO:0000256" key="3">
    <source>
        <dbReference type="ARBA" id="ARBA00022741"/>
    </source>
</evidence>
<dbReference type="AlphaFoldDB" id="A0A5D2TZ52"/>
<evidence type="ECO:0000313" key="10">
    <source>
        <dbReference type="EMBL" id="TYI69778.1"/>
    </source>
</evidence>
<dbReference type="InterPro" id="IPR032675">
    <property type="entry name" value="LRR_dom_sf"/>
</dbReference>
<dbReference type="EMBL" id="CM017656">
    <property type="protein sequence ID" value="TYI69778.1"/>
    <property type="molecule type" value="Genomic_DNA"/>
</dbReference>
<feature type="domain" description="Disease resistance N-terminal" evidence="7">
    <location>
        <begin position="31"/>
        <end position="104"/>
    </location>
</feature>
<dbReference type="CDD" id="cd14798">
    <property type="entry name" value="RX-CC_like"/>
    <property type="match status" value="1"/>
</dbReference>
<dbReference type="Gene3D" id="1.10.10.10">
    <property type="entry name" value="Winged helix-like DNA-binding domain superfamily/Winged helix DNA-binding domain"/>
    <property type="match status" value="1"/>
</dbReference>
<dbReference type="InterPro" id="IPR042197">
    <property type="entry name" value="Apaf_helical"/>
</dbReference>
<evidence type="ECO:0000313" key="11">
    <source>
        <dbReference type="Proteomes" id="UP000323597"/>
    </source>
</evidence>
<feature type="domain" description="Disease resistance protein winged helix" evidence="8">
    <location>
        <begin position="439"/>
        <end position="508"/>
    </location>
</feature>
<dbReference type="Gene3D" id="3.80.10.10">
    <property type="entry name" value="Ribonuclease Inhibitor"/>
    <property type="match status" value="3"/>
</dbReference>
<protein>
    <recommendedName>
        <fullName evidence="12">NB-ARC domain-containing protein</fullName>
    </recommendedName>
</protein>
<reference evidence="10 11" key="1">
    <citation type="submission" date="2019-07" db="EMBL/GenBank/DDBJ databases">
        <title>WGS assembly of Gossypium mustelinum.</title>
        <authorList>
            <person name="Chen Z.J."/>
            <person name="Sreedasyam A."/>
            <person name="Ando A."/>
            <person name="Song Q."/>
            <person name="De L."/>
            <person name="Hulse-Kemp A."/>
            <person name="Ding M."/>
            <person name="Ye W."/>
            <person name="Kirkbride R."/>
            <person name="Jenkins J."/>
            <person name="Plott C."/>
            <person name="Lovell J."/>
            <person name="Lin Y.-M."/>
            <person name="Vaughn R."/>
            <person name="Liu B."/>
            <person name="Li W."/>
            <person name="Simpson S."/>
            <person name="Scheffler B."/>
            <person name="Saski C."/>
            <person name="Grover C."/>
            <person name="Hu G."/>
            <person name="Conover J."/>
            <person name="Carlson J."/>
            <person name="Shu S."/>
            <person name="Boston L."/>
            <person name="Williams M."/>
            <person name="Peterson D."/>
            <person name="Mcgee K."/>
            <person name="Jones D."/>
            <person name="Wendel J."/>
            <person name="Stelly D."/>
            <person name="Grimwood J."/>
            <person name="Schmutz J."/>
        </authorList>
    </citation>
    <scope>NUCLEOTIDE SEQUENCE [LARGE SCALE GENOMIC DNA]</scope>
    <source>
        <strain evidence="10">1408120.09</strain>
    </source>
</reference>
<dbReference type="GO" id="GO:0051707">
    <property type="term" value="P:response to other organism"/>
    <property type="evidence" value="ECO:0007669"/>
    <property type="project" value="UniProtKB-ARBA"/>
</dbReference>
<dbReference type="Pfam" id="PF00931">
    <property type="entry name" value="NB-ARC"/>
    <property type="match status" value="1"/>
</dbReference>
<keyword evidence="3" id="KW-0547">Nucleotide-binding</keyword>
<dbReference type="Gene3D" id="1.10.8.430">
    <property type="entry name" value="Helical domain of apoptotic protease-activating factors"/>
    <property type="match status" value="1"/>
</dbReference>
<dbReference type="GO" id="GO:0043531">
    <property type="term" value="F:ADP binding"/>
    <property type="evidence" value="ECO:0007669"/>
    <property type="project" value="InterPro"/>
</dbReference>
<gene>
    <name evidence="10" type="ORF">E1A91_D08G177900v1</name>
</gene>
<dbReference type="Pfam" id="PF25019">
    <property type="entry name" value="LRR_R13L1-DRL21"/>
    <property type="match status" value="1"/>
</dbReference>
<dbReference type="PRINTS" id="PR00364">
    <property type="entry name" value="DISEASERSIST"/>
</dbReference>
<dbReference type="InterPro" id="IPR036388">
    <property type="entry name" value="WH-like_DNA-bd_sf"/>
</dbReference>
<dbReference type="GO" id="GO:0006952">
    <property type="term" value="P:defense response"/>
    <property type="evidence" value="ECO:0007669"/>
    <property type="project" value="UniProtKB-KW"/>
</dbReference>
<dbReference type="PANTHER" id="PTHR36766:SF72">
    <property type="entry name" value="DISEASE RESISTANCE RPP13-LIKE PROTEIN 1"/>
    <property type="match status" value="1"/>
</dbReference>
<evidence type="ECO:0000259" key="9">
    <source>
        <dbReference type="Pfam" id="PF25019"/>
    </source>
</evidence>
<dbReference type="InterPro" id="IPR041118">
    <property type="entry name" value="Rx_N"/>
</dbReference>
<evidence type="ECO:0000259" key="8">
    <source>
        <dbReference type="Pfam" id="PF23559"/>
    </source>
</evidence>
<keyword evidence="4" id="KW-0611">Plant defense</keyword>
<name>A0A5D2TZ52_GOSMU</name>
<evidence type="ECO:0000256" key="5">
    <source>
        <dbReference type="ARBA" id="ARBA00022840"/>
    </source>
</evidence>
<keyword evidence="5" id="KW-0067">ATP-binding</keyword>
<dbReference type="SUPFAM" id="SSF52540">
    <property type="entry name" value="P-loop containing nucleoside triphosphate hydrolases"/>
    <property type="match status" value="1"/>
</dbReference>
<evidence type="ECO:0000256" key="1">
    <source>
        <dbReference type="ARBA" id="ARBA00022614"/>
    </source>
</evidence>
<evidence type="ECO:0000259" key="7">
    <source>
        <dbReference type="Pfam" id="PF18052"/>
    </source>
</evidence>
<dbReference type="InterPro" id="IPR058922">
    <property type="entry name" value="WHD_DRP"/>
</dbReference>
<keyword evidence="1" id="KW-0433">Leucine-rich repeat</keyword>
<evidence type="ECO:0000256" key="4">
    <source>
        <dbReference type="ARBA" id="ARBA00022821"/>
    </source>
</evidence>
<dbReference type="Pfam" id="PF18052">
    <property type="entry name" value="Rx_N"/>
    <property type="match status" value="1"/>
</dbReference>
<evidence type="ECO:0008006" key="12">
    <source>
        <dbReference type="Google" id="ProtNLM"/>
    </source>
</evidence>
<dbReference type="Proteomes" id="UP000323597">
    <property type="component" value="Chromosome D08"/>
</dbReference>
<dbReference type="Gene3D" id="1.20.5.4130">
    <property type="match status" value="1"/>
</dbReference>
<accession>A0A5D2TZ52</accession>
<dbReference type="InterPro" id="IPR002182">
    <property type="entry name" value="NB-ARC"/>
</dbReference>
<dbReference type="InterPro" id="IPR027417">
    <property type="entry name" value="P-loop_NTPase"/>
</dbReference>
<feature type="domain" description="R13L1/DRL21-like LRR repeat region" evidence="9">
    <location>
        <begin position="697"/>
        <end position="822"/>
    </location>
</feature>
<keyword evidence="2" id="KW-0677">Repeat</keyword>
<dbReference type="Gene3D" id="3.40.50.300">
    <property type="entry name" value="P-loop containing nucleotide triphosphate hydrolases"/>
    <property type="match status" value="1"/>
</dbReference>
<dbReference type="InterPro" id="IPR038005">
    <property type="entry name" value="RX-like_CC"/>
</dbReference>
<feature type="domain" description="NB-ARC" evidence="6">
    <location>
        <begin position="183"/>
        <end position="350"/>
    </location>
</feature>
<proteinExistence type="predicted"/>
<dbReference type="PANTHER" id="PTHR36766">
    <property type="entry name" value="PLANT BROAD-SPECTRUM MILDEW RESISTANCE PROTEIN RPW8"/>
    <property type="match status" value="1"/>
</dbReference>
<evidence type="ECO:0000256" key="2">
    <source>
        <dbReference type="ARBA" id="ARBA00022737"/>
    </source>
</evidence>
<evidence type="ECO:0000259" key="6">
    <source>
        <dbReference type="Pfam" id="PF00931"/>
    </source>
</evidence>
<dbReference type="InterPro" id="IPR056789">
    <property type="entry name" value="LRR_R13L1-DRL21"/>
</dbReference>
<sequence>MEAVAAVGEAFFSEMFEELLTKFNASDLINFARQKKIYAELQKLKNILQNIKAVVADAEEKQVMDRSAKIWLKELQDLAYQVKDILEKFDYEALRRKSTVKHSKVKMHCLRGLKWSGMFNVKMVSKIKGITTRLQQIASEKNSLRLGDNVGGKAHKARDHQRLPTTSVVSEIKVFGRGNEKEAILKSLLVEKTSEDDIHVPVISITGIAGIGKTTLAQLVYNDGKVKYFFDLRAWIHVSEDFGVTEITKAILQAVSPSISCTTDLNLFQLKLKEELSGKKLLLVLDDVRLQNYNQWSLLIRPFEVGNSGCKIIVTTQDQNISQITGPLVHDTPLKELADDDCLSILAWHALKSKNFKRHPHLKEIGQEIVKKCKGLPSAVKELASHLGAKQVYKEWEAVSRSKIWDLLEEKGGTVAALRWSYHHLSSHLKPCFAYCSLIPKGYEFNSDELVLLWIAEDFVQPKGRKQPEDLGHEYLLYFSDLLSRSFFQKSNNNSSLFVMHDLIIDLAQSVAGDSCFNMEHELHIDEMARHVSFIPHRYDVSQRFEIFNERKHVRSFIALPTPCQRGGYCYLSSKVLYKLLPKLKCLRVLSLSGYFIGELSSSIGDLKLLRCLNLSRTAIRLLPRSVGNLHHLQMLILNQCKELTALPVEICGLSKLHHLDIRDTPKLQELPSGLGNLTSLRVLPKFIIGKAGGLTLRELKDLSHQGQLSIIGLHNVVDIQDARIANLRQKQGLKKLALEWSNDFKNRDNQMQEQVLASLNPQKDLQWLSISNYGATKFPFWVGNPSFAKIEQLDFFDCINCKSLPSLGRLRSLKSLNIRGMHAMTKLGPEFYGDGFPSLEILRFENMTEWKEWISCVGSVEGFPCLRELILHNCPKLAGTLPRTLSSLVKLEVQNCPQLMNSPLSSTCLRGLTVEDSTNVILRRMVGQNTITKLKIKGISGLTCITEELSKALMRLEVLEIEGCSALTCLWQNGSELENLPWLNSLVVKNCPELVSLVGEKQGQGLCLLSSLKDLRIESCQKFVSLPATGLPHTLKCLTILDCKALESLPDMNDSNSNCCLLEELKMLKQPMSEWGLEKLNCLTEIKIVGACPAADTDSFPAESVMLPSTLTSICLESLENLECLSWELENLMALQELQIKGCHKLRFLPKTGLPVSLGRLCISDCPVLRDMCRKEKGKYWSIIRDIPCLEIY</sequence>
<dbReference type="Pfam" id="PF23559">
    <property type="entry name" value="WHD_DRP"/>
    <property type="match status" value="1"/>
</dbReference>
<keyword evidence="11" id="KW-1185">Reference proteome</keyword>